<keyword evidence="1" id="KW-0378">Hydrolase</keyword>
<dbReference type="EMBL" id="KV425698">
    <property type="protein sequence ID" value="KZT18206.1"/>
    <property type="molecule type" value="Genomic_DNA"/>
</dbReference>
<dbReference type="GO" id="GO:0016787">
    <property type="term" value="F:hydrolase activity"/>
    <property type="evidence" value="ECO:0007669"/>
    <property type="project" value="UniProtKB-KW"/>
</dbReference>
<evidence type="ECO:0000313" key="2">
    <source>
        <dbReference type="Proteomes" id="UP000076761"/>
    </source>
</evidence>
<sequence length="51" mass="5717">PWITSSLFDDPRNSAIVDEWTFGRYQDYNTVHSSINGTPELLSATSLLLGM</sequence>
<name>A0A165MDQ4_9AGAM</name>
<feature type="non-terminal residue" evidence="1">
    <location>
        <position position="1"/>
    </location>
</feature>
<evidence type="ECO:0000313" key="1">
    <source>
        <dbReference type="EMBL" id="KZT18206.1"/>
    </source>
</evidence>
<proteinExistence type="predicted"/>
<organism evidence="1 2">
    <name type="scientific">Neolentinus lepideus HHB14362 ss-1</name>
    <dbReference type="NCBI Taxonomy" id="1314782"/>
    <lineage>
        <taxon>Eukaryota</taxon>
        <taxon>Fungi</taxon>
        <taxon>Dikarya</taxon>
        <taxon>Basidiomycota</taxon>
        <taxon>Agaricomycotina</taxon>
        <taxon>Agaricomycetes</taxon>
        <taxon>Gloeophyllales</taxon>
        <taxon>Gloeophyllaceae</taxon>
        <taxon>Neolentinus</taxon>
    </lineage>
</organism>
<gene>
    <name evidence="1" type="ORF">NEOLEDRAFT_1080766</name>
</gene>
<dbReference type="OrthoDB" id="62120at2759"/>
<reference evidence="1 2" key="1">
    <citation type="journal article" date="2016" name="Mol. Biol. Evol.">
        <title>Comparative Genomics of Early-Diverging Mushroom-Forming Fungi Provides Insights into the Origins of Lignocellulose Decay Capabilities.</title>
        <authorList>
            <person name="Nagy L.G."/>
            <person name="Riley R."/>
            <person name="Tritt A."/>
            <person name="Adam C."/>
            <person name="Daum C."/>
            <person name="Floudas D."/>
            <person name="Sun H."/>
            <person name="Yadav J.S."/>
            <person name="Pangilinan J."/>
            <person name="Larsson K.H."/>
            <person name="Matsuura K."/>
            <person name="Barry K."/>
            <person name="Labutti K."/>
            <person name="Kuo R."/>
            <person name="Ohm R.A."/>
            <person name="Bhattacharya S.S."/>
            <person name="Shirouzu T."/>
            <person name="Yoshinaga Y."/>
            <person name="Martin F.M."/>
            <person name="Grigoriev I.V."/>
            <person name="Hibbett D.S."/>
        </authorList>
    </citation>
    <scope>NUCLEOTIDE SEQUENCE [LARGE SCALE GENOMIC DNA]</scope>
    <source>
        <strain evidence="1 2">HHB14362 ss-1</strain>
    </source>
</reference>
<accession>A0A165MDQ4</accession>
<dbReference type="Proteomes" id="UP000076761">
    <property type="component" value="Unassembled WGS sequence"/>
</dbReference>
<dbReference type="AlphaFoldDB" id="A0A165MDQ4"/>
<protein>
    <submittedName>
        <fullName evidence="1">Glycoside hydrolase family 5 protein</fullName>
    </submittedName>
</protein>
<dbReference type="InParanoid" id="A0A165MDQ4"/>
<keyword evidence="2" id="KW-1185">Reference proteome</keyword>